<feature type="transmembrane region" description="Helical" evidence="8">
    <location>
        <begin position="219"/>
        <end position="235"/>
    </location>
</feature>
<keyword evidence="4" id="KW-1003">Cell membrane</keyword>
<accession>A0A9X3IQG8</accession>
<name>A0A9X3IQG8_9LACO</name>
<organism evidence="9 10">
    <name type="scientific">Leuconostoc falkenbergense</name>
    <dbReference type="NCBI Taxonomy" id="2766470"/>
    <lineage>
        <taxon>Bacteria</taxon>
        <taxon>Bacillati</taxon>
        <taxon>Bacillota</taxon>
        <taxon>Bacilli</taxon>
        <taxon>Lactobacillales</taxon>
        <taxon>Lactobacillaceae</taxon>
        <taxon>Leuconostoc</taxon>
    </lineage>
</organism>
<dbReference type="PANTHER" id="PTHR34979">
    <property type="entry name" value="INNER MEMBRANE PROTEIN YGAZ"/>
    <property type="match status" value="1"/>
</dbReference>
<evidence type="ECO:0000313" key="9">
    <source>
        <dbReference type="EMBL" id="MCX7578470.1"/>
    </source>
</evidence>
<dbReference type="InterPro" id="IPR011606">
    <property type="entry name" value="Brnchd-chn_aa_trnsp_permease"/>
</dbReference>
<feature type="transmembrane region" description="Helical" evidence="8">
    <location>
        <begin position="168"/>
        <end position="188"/>
    </location>
</feature>
<evidence type="ECO:0000256" key="2">
    <source>
        <dbReference type="ARBA" id="ARBA00010735"/>
    </source>
</evidence>
<evidence type="ECO:0000256" key="1">
    <source>
        <dbReference type="ARBA" id="ARBA00004651"/>
    </source>
</evidence>
<evidence type="ECO:0000313" key="10">
    <source>
        <dbReference type="Proteomes" id="UP001080333"/>
    </source>
</evidence>
<evidence type="ECO:0000256" key="6">
    <source>
        <dbReference type="ARBA" id="ARBA00022989"/>
    </source>
</evidence>
<sequence>MTGNAMNNRIIDISTIKTFLPIMFGYLGIGAAFGIMARTAGLNLTVIMMISAFVYAGSVQFALITMLTTGTPILTILISVFLINSRIILMSLTTANLLKDETLLKKITVGSLLTDETFAISLNQTFIGNKPITAEWLNKINVSAYVTWLIATLIGGIAGGLLENAEKLGLNFSITAMFIGLLWLQVVSDKNHRRIYQVSIIVATLLCFYFGLIFIPKNILILVVPIVISYLGAQFEK</sequence>
<protein>
    <submittedName>
        <fullName evidence="9">Branched-chain amino acid ABC transporter permease</fullName>
    </submittedName>
</protein>
<dbReference type="PANTHER" id="PTHR34979:SF1">
    <property type="entry name" value="INNER MEMBRANE PROTEIN YGAZ"/>
    <property type="match status" value="1"/>
</dbReference>
<dbReference type="GO" id="GO:1903785">
    <property type="term" value="P:L-valine transmembrane transport"/>
    <property type="evidence" value="ECO:0007669"/>
    <property type="project" value="TreeGrafter"/>
</dbReference>
<reference evidence="9" key="1">
    <citation type="submission" date="2018-08" db="EMBL/GenBank/DDBJ databases">
        <title>Draft genome sequences of Leuconostoc spp. and Weissella spp. with biocontrol potential.</title>
        <authorList>
            <person name="Lo R."/>
            <person name="Ho V.T.T."/>
            <person name="Turner M.S."/>
        </authorList>
    </citation>
    <scope>NUCLEOTIDE SEQUENCE</scope>
    <source>
        <strain evidence="9">156</strain>
    </source>
</reference>
<keyword evidence="7 8" id="KW-0472">Membrane</keyword>
<evidence type="ECO:0000256" key="5">
    <source>
        <dbReference type="ARBA" id="ARBA00022692"/>
    </source>
</evidence>
<keyword evidence="3" id="KW-0813">Transport</keyword>
<dbReference type="EMBL" id="QVOQ01000006">
    <property type="protein sequence ID" value="MCX7578470.1"/>
    <property type="molecule type" value="Genomic_DNA"/>
</dbReference>
<comment type="subcellular location">
    <subcellularLocation>
        <location evidence="1">Cell membrane</location>
        <topology evidence="1">Multi-pass membrane protein</topology>
    </subcellularLocation>
</comment>
<dbReference type="Pfam" id="PF03591">
    <property type="entry name" value="AzlC"/>
    <property type="match status" value="1"/>
</dbReference>
<feature type="transmembrane region" description="Helical" evidence="8">
    <location>
        <begin position="20"/>
        <end position="37"/>
    </location>
</feature>
<evidence type="ECO:0000256" key="4">
    <source>
        <dbReference type="ARBA" id="ARBA00022475"/>
    </source>
</evidence>
<evidence type="ECO:0000256" key="8">
    <source>
        <dbReference type="SAM" id="Phobius"/>
    </source>
</evidence>
<dbReference type="AlphaFoldDB" id="A0A9X3IQG8"/>
<comment type="caution">
    <text evidence="9">The sequence shown here is derived from an EMBL/GenBank/DDBJ whole genome shotgun (WGS) entry which is preliminary data.</text>
</comment>
<evidence type="ECO:0000256" key="3">
    <source>
        <dbReference type="ARBA" id="ARBA00022448"/>
    </source>
</evidence>
<dbReference type="Proteomes" id="UP001080333">
    <property type="component" value="Unassembled WGS sequence"/>
</dbReference>
<proteinExistence type="inferred from homology"/>
<dbReference type="GO" id="GO:0005886">
    <property type="term" value="C:plasma membrane"/>
    <property type="evidence" value="ECO:0007669"/>
    <property type="project" value="UniProtKB-SubCell"/>
</dbReference>
<keyword evidence="6 8" id="KW-1133">Transmembrane helix</keyword>
<comment type="similarity">
    <text evidence="2">Belongs to the AzlC family.</text>
</comment>
<evidence type="ECO:0000256" key="7">
    <source>
        <dbReference type="ARBA" id="ARBA00023136"/>
    </source>
</evidence>
<gene>
    <name evidence="9" type="ORF">D0502_03555</name>
</gene>
<keyword evidence="5 8" id="KW-0812">Transmembrane</keyword>
<feature type="transmembrane region" description="Helical" evidence="8">
    <location>
        <begin position="142"/>
        <end position="162"/>
    </location>
</feature>